<reference evidence="1" key="2">
    <citation type="submission" date="2023-05" db="EMBL/GenBank/DDBJ databases">
        <authorList>
            <person name="Fouks B."/>
        </authorList>
    </citation>
    <scope>NUCLEOTIDE SEQUENCE</scope>
    <source>
        <strain evidence="1">Stay&amp;Tobe</strain>
        <tissue evidence="1">Testes</tissue>
    </source>
</reference>
<proteinExistence type="predicted"/>
<evidence type="ECO:0000313" key="1">
    <source>
        <dbReference type="EMBL" id="KAJ9584865.1"/>
    </source>
</evidence>
<dbReference type="Proteomes" id="UP001233999">
    <property type="component" value="Unassembled WGS sequence"/>
</dbReference>
<organism evidence="1 2">
    <name type="scientific">Diploptera punctata</name>
    <name type="common">Pacific beetle cockroach</name>
    <dbReference type="NCBI Taxonomy" id="6984"/>
    <lineage>
        <taxon>Eukaryota</taxon>
        <taxon>Metazoa</taxon>
        <taxon>Ecdysozoa</taxon>
        <taxon>Arthropoda</taxon>
        <taxon>Hexapoda</taxon>
        <taxon>Insecta</taxon>
        <taxon>Pterygota</taxon>
        <taxon>Neoptera</taxon>
        <taxon>Polyneoptera</taxon>
        <taxon>Dictyoptera</taxon>
        <taxon>Blattodea</taxon>
        <taxon>Blaberoidea</taxon>
        <taxon>Blaberidae</taxon>
        <taxon>Diplopterinae</taxon>
        <taxon>Diploptera</taxon>
    </lineage>
</organism>
<feature type="non-terminal residue" evidence="1">
    <location>
        <position position="59"/>
    </location>
</feature>
<name>A0AAD7ZQR7_DIPPU</name>
<protein>
    <submittedName>
        <fullName evidence="1">Uncharacterized protein</fullName>
    </submittedName>
</protein>
<gene>
    <name evidence="1" type="ORF">L9F63_020786</name>
</gene>
<dbReference type="AlphaFoldDB" id="A0AAD7ZQR7"/>
<feature type="non-terminal residue" evidence="1">
    <location>
        <position position="1"/>
    </location>
</feature>
<accession>A0AAD7ZQR7</accession>
<dbReference type="EMBL" id="JASPKZ010007347">
    <property type="protein sequence ID" value="KAJ9584865.1"/>
    <property type="molecule type" value="Genomic_DNA"/>
</dbReference>
<evidence type="ECO:0000313" key="2">
    <source>
        <dbReference type="Proteomes" id="UP001233999"/>
    </source>
</evidence>
<reference evidence="1" key="1">
    <citation type="journal article" date="2023" name="IScience">
        <title>Live-bearing cockroach genome reveals convergent evolutionary mechanisms linked to viviparity in insects and beyond.</title>
        <authorList>
            <person name="Fouks B."/>
            <person name="Harrison M.C."/>
            <person name="Mikhailova A.A."/>
            <person name="Marchal E."/>
            <person name="English S."/>
            <person name="Carruthers M."/>
            <person name="Jennings E.C."/>
            <person name="Chiamaka E.L."/>
            <person name="Frigard R.A."/>
            <person name="Pippel M."/>
            <person name="Attardo G.M."/>
            <person name="Benoit J.B."/>
            <person name="Bornberg-Bauer E."/>
            <person name="Tobe S.S."/>
        </authorList>
    </citation>
    <scope>NUCLEOTIDE SEQUENCE</scope>
    <source>
        <strain evidence="1">Stay&amp;Tobe</strain>
    </source>
</reference>
<keyword evidence="2" id="KW-1185">Reference proteome</keyword>
<sequence length="59" mass="7045">ILECYKQLIYMCSKSLHSRCILGRITMRTTASYFIYTQLSEVQKVLTDDRIRNIQRLET</sequence>
<comment type="caution">
    <text evidence="1">The sequence shown here is derived from an EMBL/GenBank/DDBJ whole genome shotgun (WGS) entry which is preliminary data.</text>
</comment>